<keyword evidence="4" id="KW-0732">Signal</keyword>
<dbReference type="GO" id="GO:0005737">
    <property type="term" value="C:cytoplasm"/>
    <property type="evidence" value="ECO:0007669"/>
    <property type="project" value="TreeGrafter"/>
</dbReference>
<feature type="domain" description="Lipocalin/cytosolic fatty-acid binding" evidence="5">
    <location>
        <begin position="39"/>
        <end position="183"/>
    </location>
</feature>
<dbReference type="InterPro" id="IPR022271">
    <property type="entry name" value="Lipocalin_ApoD"/>
</dbReference>
<evidence type="ECO:0000256" key="1">
    <source>
        <dbReference type="ARBA" id="ARBA00006889"/>
    </source>
</evidence>
<reference evidence="7" key="1">
    <citation type="submission" date="2025-08" db="UniProtKB">
        <authorList>
            <consortium name="RefSeq"/>
        </authorList>
    </citation>
    <scope>IDENTIFICATION</scope>
</reference>
<dbReference type="OrthoDB" id="565904at2759"/>
<feature type="chain" id="PRO_5045391321" evidence="4">
    <location>
        <begin position="16"/>
        <end position="193"/>
    </location>
</feature>
<evidence type="ECO:0000259" key="5">
    <source>
        <dbReference type="Pfam" id="PF00061"/>
    </source>
</evidence>
<dbReference type="PANTHER" id="PTHR10612">
    <property type="entry name" value="APOLIPOPROTEIN D"/>
    <property type="match status" value="1"/>
</dbReference>
<dbReference type="PANTHER" id="PTHR10612:SF34">
    <property type="entry name" value="APOLIPOPROTEIN D"/>
    <property type="match status" value="1"/>
</dbReference>
<dbReference type="GeneID" id="112046436"/>
<name>A0A6J1MW86_BICAN</name>
<feature type="signal peptide" evidence="4">
    <location>
        <begin position="1"/>
        <end position="15"/>
    </location>
</feature>
<dbReference type="PRINTS" id="PR01273">
    <property type="entry name" value="INVTBRTCOLOR"/>
</dbReference>
<accession>A0A6J1MW86</accession>
<organism evidence="6 7">
    <name type="scientific">Bicyclus anynana</name>
    <name type="common">Squinting bush brown butterfly</name>
    <dbReference type="NCBI Taxonomy" id="110368"/>
    <lineage>
        <taxon>Eukaryota</taxon>
        <taxon>Metazoa</taxon>
        <taxon>Ecdysozoa</taxon>
        <taxon>Arthropoda</taxon>
        <taxon>Hexapoda</taxon>
        <taxon>Insecta</taxon>
        <taxon>Pterygota</taxon>
        <taxon>Neoptera</taxon>
        <taxon>Endopterygota</taxon>
        <taxon>Lepidoptera</taxon>
        <taxon>Glossata</taxon>
        <taxon>Ditrysia</taxon>
        <taxon>Papilionoidea</taxon>
        <taxon>Nymphalidae</taxon>
        <taxon>Satyrinae</taxon>
        <taxon>Satyrini</taxon>
        <taxon>Mycalesina</taxon>
        <taxon>Bicyclus</taxon>
    </lineage>
</organism>
<protein>
    <submittedName>
        <fullName evidence="7">Bilin-binding protein</fullName>
    </submittedName>
</protein>
<keyword evidence="2" id="KW-1015">Disulfide bond</keyword>
<evidence type="ECO:0000313" key="7">
    <source>
        <dbReference type="RefSeq" id="XP_023938819.2"/>
    </source>
</evidence>
<gene>
    <name evidence="7" type="primary">LOC112046436</name>
</gene>
<dbReference type="InterPro" id="IPR000566">
    <property type="entry name" value="Lipocln_cytosolic_FA-bd_dom"/>
</dbReference>
<comment type="similarity">
    <text evidence="1 3">Belongs to the calycin superfamily. Lipocalin family.</text>
</comment>
<evidence type="ECO:0000256" key="4">
    <source>
        <dbReference type="SAM" id="SignalP"/>
    </source>
</evidence>
<dbReference type="AlphaFoldDB" id="A0A6J1MW86"/>
<dbReference type="KEGG" id="bany:112046436"/>
<dbReference type="PIRSF" id="PIRSF036893">
    <property type="entry name" value="Lipocalin_ApoD"/>
    <property type="match status" value="1"/>
</dbReference>
<dbReference type="Proteomes" id="UP001652582">
    <property type="component" value="Chromosome 21"/>
</dbReference>
<sequence length="193" mass="21754">MYGLILFALVATASANVYHNAQCPLVKPVENFNLEAYGNGVWFELAKYPNDAEKGGQCGSTEYRLQADTIQIRSFHVANGRLASIDGTARLAPPSATEGKLLYSLPYGEGGSYQEYTAWVLDTDYDNYAIVYYCKYNAEKKTRQDFAWIFSRSKVLDPQSKAKVDKFIKDSKFLDSSKFKYTDFSEAACRVVY</sequence>
<proteinExistence type="inferred from homology"/>
<keyword evidence="6" id="KW-1185">Reference proteome</keyword>
<dbReference type="Pfam" id="PF00061">
    <property type="entry name" value="Lipocalin"/>
    <property type="match status" value="1"/>
</dbReference>
<dbReference type="RefSeq" id="XP_023938819.2">
    <property type="nucleotide sequence ID" value="XM_024083051.2"/>
</dbReference>
<evidence type="ECO:0000256" key="3">
    <source>
        <dbReference type="PIRNR" id="PIRNR036893"/>
    </source>
</evidence>
<dbReference type="InterPro" id="IPR012674">
    <property type="entry name" value="Calycin"/>
</dbReference>
<dbReference type="GO" id="GO:0000302">
    <property type="term" value="P:response to reactive oxygen species"/>
    <property type="evidence" value="ECO:0007669"/>
    <property type="project" value="TreeGrafter"/>
</dbReference>
<dbReference type="Gene3D" id="2.40.128.20">
    <property type="match status" value="1"/>
</dbReference>
<evidence type="ECO:0000256" key="2">
    <source>
        <dbReference type="ARBA" id="ARBA00023157"/>
    </source>
</evidence>
<evidence type="ECO:0000313" key="6">
    <source>
        <dbReference type="Proteomes" id="UP001652582"/>
    </source>
</evidence>
<dbReference type="GO" id="GO:0006629">
    <property type="term" value="P:lipid metabolic process"/>
    <property type="evidence" value="ECO:0007669"/>
    <property type="project" value="TreeGrafter"/>
</dbReference>
<dbReference type="SUPFAM" id="SSF50814">
    <property type="entry name" value="Lipocalins"/>
    <property type="match status" value="1"/>
</dbReference>
<dbReference type="GO" id="GO:0031409">
    <property type="term" value="F:pigment binding"/>
    <property type="evidence" value="ECO:0007669"/>
    <property type="project" value="InterPro"/>
</dbReference>
<dbReference type="InterPro" id="IPR003057">
    <property type="entry name" value="Invtbrt_color"/>
</dbReference>